<dbReference type="InterPro" id="IPR024607">
    <property type="entry name" value="Sulfatase_CS"/>
</dbReference>
<dbReference type="PROSITE" id="PS51257">
    <property type="entry name" value="PROKAR_LIPOPROTEIN"/>
    <property type="match status" value="1"/>
</dbReference>
<dbReference type="Pfam" id="PF00884">
    <property type="entry name" value="Sulfatase"/>
    <property type="match status" value="1"/>
</dbReference>
<organism evidence="7 8">
    <name type="scientific">Echinicola arenosa</name>
    <dbReference type="NCBI Taxonomy" id="2774144"/>
    <lineage>
        <taxon>Bacteria</taxon>
        <taxon>Pseudomonadati</taxon>
        <taxon>Bacteroidota</taxon>
        <taxon>Cytophagia</taxon>
        <taxon>Cytophagales</taxon>
        <taxon>Cyclobacteriaceae</taxon>
        <taxon>Echinicola</taxon>
    </lineage>
</organism>
<keyword evidence="4" id="KW-0106">Calcium</keyword>
<evidence type="ECO:0000256" key="1">
    <source>
        <dbReference type="ARBA" id="ARBA00008779"/>
    </source>
</evidence>
<evidence type="ECO:0000259" key="6">
    <source>
        <dbReference type="Pfam" id="PF00884"/>
    </source>
</evidence>
<proteinExistence type="inferred from homology"/>
<dbReference type="Proteomes" id="UP000647133">
    <property type="component" value="Unassembled WGS sequence"/>
</dbReference>
<dbReference type="PROSITE" id="PS00523">
    <property type="entry name" value="SULFATASE_1"/>
    <property type="match status" value="1"/>
</dbReference>
<dbReference type="InterPro" id="IPR017850">
    <property type="entry name" value="Alkaline_phosphatase_core_sf"/>
</dbReference>
<dbReference type="Gene3D" id="3.40.720.10">
    <property type="entry name" value="Alkaline Phosphatase, subunit A"/>
    <property type="match status" value="1"/>
</dbReference>
<dbReference type="SUPFAM" id="SSF53649">
    <property type="entry name" value="Alkaline phosphatase-like"/>
    <property type="match status" value="1"/>
</dbReference>
<evidence type="ECO:0000256" key="4">
    <source>
        <dbReference type="ARBA" id="ARBA00022837"/>
    </source>
</evidence>
<dbReference type="InterPro" id="IPR050738">
    <property type="entry name" value="Sulfatase"/>
</dbReference>
<dbReference type="Gene3D" id="3.30.1120.10">
    <property type="match status" value="1"/>
</dbReference>
<keyword evidence="2" id="KW-0479">Metal-binding</keyword>
<keyword evidence="8" id="KW-1185">Reference proteome</keyword>
<accession>A0ABR9AM76</accession>
<comment type="caution">
    <text evidence="7">The sequence shown here is derived from an EMBL/GenBank/DDBJ whole genome shotgun (WGS) entry which is preliminary data.</text>
</comment>
<dbReference type="EMBL" id="JACYTQ010000003">
    <property type="protein sequence ID" value="MBD8489467.1"/>
    <property type="molecule type" value="Genomic_DNA"/>
</dbReference>
<evidence type="ECO:0000313" key="8">
    <source>
        <dbReference type="Proteomes" id="UP000647133"/>
    </source>
</evidence>
<protein>
    <submittedName>
        <fullName evidence="7">Arylsulfatase</fullName>
    </submittedName>
</protein>
<name>A0ABR9AM76_9BACT</name>
<comment type="similarity">
    <text evidence="1">Belongs to the sulfatase family.</text>
</comment>
<feature type="domain" description="Sulfatase N-terminal" evidence="6">
    <location>
        <begin position="74"/>
        <end position="489"/>
    </location>
</feature>
<dbReference type="RefSeq" id="WP_192010338.1">
    <property type="nucleotide sequence ID" value="NZ_JACYTQ010000003.1"/>
</dbReference>
<evidence type="ECO:0000256" key="2">
    <source>
        <dbReference type="ARBA" id="ARBA00022723"/>
    </source>
</evidence>
<dbReference type="InterPro" id="IPR000917">
    <property type="entry name" value="Sulfatase_N"/>
</dbReference>
<dbReference type="PANTHER" id="PTHR42693">
    <property type="entry name" value="ARYLSULFATASE FAMILY MEMBER"/>
    <property type="match status" value="1"/>
</dbReference>
<evidence type="ECO:0000313" key="7">
    <source>
        <dbReference type="EMBL" id="MBD8489467.1"/>
    </source>
</evidence>
<dbReference type="PANTHER" id="PTHR42693:SF43">
    <property type="entry name" value="BLL2667 PROTEIN"/>
    <property type="match status" value="1"/>
</dbReference>
<keyword evidence="3" id="KW-0378">Hydrolase</keyword>
<feature type="compositionally biased region" description="Polar residues" evidence="5">
    <location>
        <begin position="22"/>
        <end position="33"/>
    </location>
</feature>
<evidence type="ECO:0000256" key="3">
    <source>
        <dbReference type="ARBA" id="ARBA00022801"/>
    </source>
</evidence>
<gene>
    <name evidence="7" type="ORF">IFO69_11995</name>
</gene>
<reference evidence="7 8" key="1">
    <citation type="submission" date="2020-09" db="EMBL/GenBank/DDBJ databases">
        <title>Echinicola sp. CAU 1574 isolated from sand of Sido Beach.</title>
        <authorList>
            <person name="Kim W."/>
        </authorList>
    </citation>
    <scope>NUCLEOTIDE SEQUENCE [LARGE SCALE GENOMIC DNA]</scope>
    <source>
        <strain evidence="7 8">CAU 1574</strain>
    </source>
</reference>
<dbReference type="CDD" id="cd16025">
    <property type="entry name" value="PAS_like"/>
    <property type="match status" value="1"/>
</dbReference>
<evidence type="ECO:0000256" key="5">
    <source>
        <dbReference type="SAM" id="MobiDB-lite"/>
    </source>
</evidence>
<sequence>MRKHIIYISLAAAVLVTACQPQESQRTTETSEASKPGEVIPDRRPGEFNGKIAETYKESEADFPITRKAKEGAPNVVLILLDDVGFGATSTFGGPIPTPHLDALADEGLRYNQWHTTALCSPTRAALLTGKNHHEAGFGVISEIATGFPGYNSIMPDNSATIGAILKNNGYNTAWFGKNHNTPDYETSQAGPFTQWPTGMGFEYFFGFNGGDCNQYAPPLIENTRPILPPTDDPDYHLTKDMADRTIQWIRNQKSTAPNKPYFVYFAPGATHAPHHAPKDWIDKFKGQFDEGWNKVSENTFNRMKAEGIIPENAQYNPIPEEVGVWDELSADQKKVYARMMEVYAGFMAYTDYEIGRVLDYLEESGQKENTLVIYGVGDNGASAEGGFTGTLNEVAADFNSYRPDVVKDALSRMDEIGTIKTYNHYPVGWAMAMNSPLKFAKRMASHFGGTRNGLVISWPKVIQDKGAIRSQFSHANDIVPTILEACGIPQPKVVNGVEQTPMSGKSMVYSFTDGDEAEQHTTQYFEMGGSRAIYHEGWIAATAHGLNPWSDERSEDITFETDKWELYNIKEDFTENNDLAAENPEKLEELKALFLKEAEAHDVFPLDDRAAQRFSAELTGRPSGPAEGVNHFTYYPGMIRLPEGSAPNFKNKTFTLTADVEILKAGTEGMIITQGGLFAGWGLMMDAGKPKFTYNWLQEDFTSIEGKPLSNGKHTITLKFVYDGGGLGKGANVELLVDGTSVATGKIPRTVPNRFSLDETLDVGMDTGTPVSEDYKTPFKFTGSLKKVVVDFEE</sequence>
<feature type="region of interest" description="Disordered" evidence="5">
    <location>
        <begin position="22"/>
        <end position="48"/>
    </location>
</feature>